<evidence type="ECO:0000256" key="2">
    <source>
        <dbReference type="SAM" id="Phobius"/>
    </source>
</evidence>
<evidence type="ECO:0000313" key="4">
    <source>
        <dbReference type="EMBL" id="QCS43659.1"/>
    </source>
</evidence>
<feature type="region of interest" description="Disordered" evidence="1">
    <location>
        <begin position="27"/>
        <end position="144"/>
    </location>
</feature>
<gene>
    <name evidence="4" type="ORF">FEJ81_15360</name>
</gene>
<feature type="compositionally biased region" description="Polar residues" evidence="1">
    <location>
        <begin position="97"/>
        <end position="108"/>
    </location>
</feature>
<dbReference type="GO" id="GO:0008237">
    <property type="term" value="F:metallopeptidase activity"/>
    <property type="evidence" value="ECO:0007669"/>
    <property type="project" value="UniProtKB-KW"/>
</dbReference>
<accession>A0A4P8WJK7</accession>
<dbReference type="KEGG" id="nvr:FEJ81_15360"/>
<feature type="compositionally biased region" description="Basic and acidic residues" evidence="1">
    <location>
        <begin position="109"/>
        <end position="143"/>
    </location>
</feature>
<dbReference type="GO" id="GO:0004175">
    <property type="term" value="F:endopeptidase activity"/>
    <property type="evidence" value="ECO:0007669"/>
    <property type="project" value="UniProtKB-ARBA"/>
</dbReference>
<reference evidence="5" key="1">
    <citation type="submission" date="2019-05" db="EMBL/GenBank/DDBJ databases">
        <title>Genome sequence and methylation pattern of the halophilic Archaeon Natrinema versiforme BOL5-4.</title>
        <authorList>
            <person name="DasSarma P."/>
            <person name="Anton B.P."/>
            <person name="DasSarma S.L."/>
            <person name="Martinez F.L."/>
            <person name="Guzman D."/>
            <person name="Roberts R.J."/>
            <person name="DasSarma S."/>
        </authorList>
    </citation>
    <scope>NUCLEOTIDE SEQUENCE [LARGE SCALE GENOMIC DNA]</scope>
    <source>
        <strain evidence="5">BOL5-4</strain>
    </source>
</reference>
<evidence type="ECO:0000259" key="3">
    <source>
        <dbReference type="Pfam" id="PF02517"/>
    </source>
</evidence>
<feature type="transmembrane region" description="Helical" evidence="2">
    <location>
        <begin position="293"/>
        <end position="326"/>
    </location>
</feature>
<dbReference type="Pfam" id="PF02517">
    <property type="entry name" value="Rce1-like"/>
    <property type="match status" value="1"/>
</dbReference>
<sequence length="347" mass="35954">MPQWAAFVGITGVVLVLLLVLSHLTQSSFSDGDSDSGEDSDPGTETPVDTDADRADIAVDIPTENAEFDQSKRGETNSDSTSSSAHNPVEGTRAVDESSNPGPSSRPTETVDDRPDRTAADPTGPHRDSRTGRDAAAADRGVDPDSLSTGMVLANVAFSQGLFAVVLLSAAVYTAIPASALGIEFSVAYLETGLLWGVAAGVVFYLANELAAAAATRFGFDHEEDLRELLSPESVGGWLLLLGGVLPIIAVFEEFLFRAAMIGAPAAGFGLSPWLLAVVSSVAFALGHGMQGSIGVVVTGLLGFVLAAVFIATGSLLVVVVAHYLVNALEFVVHEGLGLEWAETLEG</sequence>
<dbReference type="GO" id="GO:0080120">
    <property type="term" value="P:CAAX-box protein maturation"/>
    <property type="evidence" value="ECO:0007669"/>
    <property type="project" value="UniProtKB-ARBA"/>
</dbReference>
<dbReference type="EMBL" id="CP040330">
    <property type="protein sequence ID" value="QCS43659.1"/>
    <property type="molecule type" value="Genomic_DNA"/>
</dbReference>
<feature type="transmembrane region" description="Helical" evidence="2">
    <location>
        <begin position="235"/>
        <end position="252"/>
    </location>
</feature>
<feature type="domain" description="CAAX prenyl protease 2/Lysostaphin resistance protein A-like" evidence="3">
    <location>
        <begin position="238"/>
        <end position="329"/>
    </location>
</feature>
<feature type="transmembrane region" description="Helical" evidence="2">
    <location>
        <begin position="264"/>
        <end position="287"/>
    </location>
</feature>
<dbReference type="GO" id="GO:0006508">
    <property type="term" value="P:proteolysis"/>
    <property type="evidence" value="ECO:0007669"/>
    <property type="project" value="UniProtKB-KW"/>
</dbReference>
<dbReference type="InterPro" id="IPR003675">
    <property type="entry name" value="Rce1/LyrA-like_dom"/>
</dbReference>
<keyword evidence="2" id="KW-0812">Transmembrane</keyword>
<proteinExistence type="predicted"/>
<evidence type="ECO:0000256" key="1">
    <source>
        <dbReference type="SAM" id="MobiDB-lite"/>
    </source>
</evidence>
<feature type="transmembrane region" description="Helical" evidence="2">
    <location>
        <begin position="188"/>
        <end position="207"/>
    </location>
</feature>
<dbReference type="GeneID" id="40266679"/>
<keyword evidence="4" id="KW-0378">Hydrolase</keyword>
<dbReference type="AlphaFoldDB" id="A0A4P8WJK7"/>
<feature type="compositionally biased region" description="Polar residues" evidence="1">
    <location>
        <begin position="77"/>
        <end position="86"/>
    </location>
</feature>
<feature type="transmembrane region" description="Helical" evidence="2">
    <location>
        <begin position="152"/>
        <end position="176"/>
    </location>
</feature>
<keyword evidence="2" id="KW-1133">Transmembrane helix</keyword>
<organism evidence="4 5">
    <name type="scientific">Natrinema versiforme</name>
    <dbReference type="NCBI Taxonomy" id="88724"/>
    <lineage>
        <taxon>Archaea</taxon>
        <taxon>Methanobacteriati</taxon>
        <taxon>Methanobacteriota</taxon>
        <taxon>Stenosarchaea group</taxon>
        <taxon>Halobacteria</taxon>
        <taxon>Halobacteriales</taxon>
        <taxon>Natrialbaceae</taxon>
        <taxon>Natrinema</taxon>
    </lineage>
</organism>
<evidence type="ECO:0000313" key="5">
    <source>
        <dbReference type="Proteomes" id="UP000302218"/>
    </source>
</evidence>
<keyword evidence="4" id="KW-0482">Metalloprotease</keyword>
<dbReference type="Proteomes" id="UP000302218">
    <property type="component" value="Chromosome"/>
</dbReference>
<keyword evidence="4" id="KW-0645">Protease</keyword>
<protein>
    <submittedName>
        <fullName evidence="4">CPBP family intramembrane metalloprotease</fullName>
    </submittedName>
</protein>
<name>A0A4P8WJK7_9EURY</name>
<dbReference type="OrthoDB" id="214851at2157"/>
<dbReference type="RefSeq" id="WP_138246112.1">
    <property type="nucleotide sequence ID" value="NZ_CP040330.1"/>
</dbReference>
<feature type="compositionally biased region" description="Acidic residues" evidence="1">
    <location>
        <begin position="32"/>
        <end position="42"/>
    </location>
</feature>
<keyword evidence="2" id="KW-0472">Membrane</keyword>